<keyword evidence="2" id="KW-1185">Reference proteome</keyword>
<name>W7UIA3_RUMFL</name>
<dbReference type="Proteomes" id="UP000019365">
    <property type="component" value="Unassembled WGS sequence"/>
</dbReference>
<dbReference type="PATRIC" id="fig|1341157.4.peg.316"/>
<dbReference type="AlphaFoldDB" id="W7UIA3"/>
<protein>
    <submittedName>
        <fullName evidence="1">Uncharacterized protein</fullName>
    </submittedName>
</protein>
<evidence type="ECO:0000313" key="1">
    <source>
        <dbReference type="EMBL" id="EWM54976.1"/>
    </source>
</evidence>
<sequence length="48" mass="5191">MEINSCTGIHIESDASCTATVPADSTDDFVITDDMTVMHGDPYSVRIQ</sequence>
<organism evidence="1 2">
    <name type="scientific">Ruminococcus flavefaciens 007c</name>
    <dbReference type="NCBI Taxonomy" id="1341157"/>
    <lineage>
        <taxon>Bacteria</taxon>
        <taxon>Bacillati</taxon>
        <taxon>Bacillota</taxon>
        <taxon>Clostridia</taxon>
        <taxon>Eubacteriales</taxon>
        <taxon>Oscillospiraceae</taxon>
        <taxon>Ruminococcus</taxon>
    </lineage>
</organism>
<dbReference type="RefSeq" id="WP_019679390.1">
    <property type="nucleotide sequence ID" value="NZ_ATAX01000007.1"/>
</dbReference>
<reference evidence="1 2" key="1">
    <citation type="journal article" date="2014" name="PLoS ONE">
        <title>Rumen cellulosomics: divergent fiber-degrading strategies revealed by comparative genome-wide analysis of six ruminococcal strains.</title>
        <authorList>
            <person name="Dassa B."/>
            <person name="Borovok I."/>
            <person name="Ruimy-Israeli V."/>
            <person name="Lamed R."/>
            <person name="Flint H.J."/>
            <person name="Duncan S.H."/>
            <person name="Henrissat B."/>
            <person name="Coutinho P."/>
            <person name="Morrison M."/>
            <person name="Mosoni P."/>
            <person name="Yeoman C.J."/>
            <person name="White B.A."/>
            <person name="Bayer E.A."/>
        </authorList>
    </citation>
    <scope>NUCLEOTIDE SEQUENCE [LARGE SCALE GENOMIC DNA]</scope>
    <source>
        <strain evidence="1 2">007c</strain>
    </source>
</reference>
<evidence type="ECO:0000313" key="2">
    <source>
        <dbReference type="Proteomes" id="UP000019365"/>
    </source>
</evidence>
<dbReference type="EMBL" id="ATAX01000007">
    <property type="protein sequence ID" value="EWM54976.1"/>
    <property type="molecule type" value="Genomic_DNA"/>
</dbReference>
<gene>
    <name evidence="1" type="ORF">RF007C_02995</name>
</gene>
<accession>W7UIA3</accession>
<proteinExistence type="predicted"/>
<comment type="caution">
    <text evidence="1">The sequence shown here is derived from an EMBL/GenBank/DDBJ whole genome shotgun (WGS) entry which is preliminary data.</text>
</comment>